<sequence precursor="true">MKKIFLFVFLLSSCAHADEYNINLWMREIQGNIADSFFNEKLFSLKSVGPSLLKNYKDIDSDVDYVKKRLNHVYSVLIGAKNFLSGIVENSEKLPQEVLKSITFEETKKFKESFVADLKKAIGSTDVTRSLVKYPTEEELNKAIASGVYPSEEEFKEATELSKQKVVDFSKFEEIFSETVKTRIFSLGSQSLKGRNSSDRKTTQNFAPEDSSSKNPSPFDTQKPFRFKTAGYPNASSGSFSPFNTQPLPRFKTVSNFGTLKPSFNAPAQFNTGSKQNFNMNSNPIKPLVSSLIKNIDRFIPQIKAYEGMNEVAQFVSRVSDQVLLGNKSNQAKAPDLSEYQKSEDVAKILNHQIQSLKVSFEDLKKFILKKQRNFENDKHHTASSFLNFIAPEFKSELKNGSITFSSEKFNLLKKQIFEVLFCVCTNSVQQLSDPIIKDNKGNAQQSLDVFGKASDCLDDWNSHSGEGEGSKITFDQYLFDYTSESQRKQLVDLVEEIQKITMSALEK</sequence>
<reference evidence="3 4" key="1">
    <citation type="journal article" date="2014" name="FEMS Microbiol. Lett.">
        <title>Draft genome sequences of three Holospora species (Holospora obtusa, Holospora undulata, and Holospora elegans), endonuclear symbiotic bacteria of the ciliate Paramecium caudatum.</title>
        <authorList>
            <person name="Dohra H."/>
            <person name="Tanaka K."/>
            <person name="Suzuki T."/>
            <person name="Fujishima M."/>
            <person name="Suzuki H."/>
        </authorList>
    </citation>
    <scope>NUCLEOTIDE SEQUENCE [LARGE SCALE GENOMIC DNA]</scope>
    <source>
        <strain evidence="3 4">E1</strain>
    </source>
</reference>
<organism evidence="3 4">
    <name type="scientific">Holospora elegans E1</name>
    <dbReference type="NCBI Taxonomy" id="1427503"/>
    <lineage>
        <taxon>Bacteria</taxon>
        <taxon>Pseudomonadati</taxon>
        <taxon>Pseudomonadota</taxon>
        <taxon>Alphaproteobacteria</taxon>
        <taxon>Holosporales</taxon>
        <taxon>Holosporaceae</taxon>
        <taxon>Holospora</taxon>
    </lineage>
</organism>
<evidence type="ECO:0008006" key="5">
    <source>
        <dbReference type="Google" id="ProtNLM"/>
    </source>
</evidence>
<dbReference type="Proteomes" id="UP000024842">
    <property type="component" value="Unassembled WGS sequence"/>
</dbReference>
<protein>
    <recommendedName>
        <fullName evidence="5">Lipoprotein</fullName>
    </recommendedName>
</protein>
<accession>A0A023E166</accession>
<keyword evidence="4" id="KW-1185">Reference proteome</keyword>
<dbReference type="EMBL" id="BAUP01000149">
    <property type="protein sequence ID" value="GAJ46842.1"/>
    <property type="molecule type" value="Genomic_DNA"/>
</dbReference>
<evidence type="ECO:0000256" key="2">
    <source>
        <dbReference type="SAM" id="SignalP"/>
    </source>
</evidence>
<feature type="region of interest" description="Disordered" evidence="1">
    <location>
        <begin position="191"/>
        <end position="228"/>
    </location>
</feature>
<gene>
    <name evidence="3" type="ORF">HE1_01184</name>
</gene>
<evidence type="ECO:0000256" key="1">
    <source>
        <dbReference type="SAM" id="MobiDB-lite"/>
    </source>
</evidence>
<name>A0A023E166_9PROT</name>
<evidence type="ECO:0000313" key="3">
    <source>
        <dbReference type="EMBL" id="GAJ46842.1"/>
    </source>
</evidence>
<evidence type="ECO:0000313" key="4">
    <source>
        <dbReference type="Proteomes" id="UP000024842"/>
    </source>
</evidence>
<keyword evidence="2" id="KW-0732">Signal</keyword>
<feature type="signal peptide" evidence="2">
    <location>
        <begin position="1"/>
        <end position="17"/>
    </location>
</feature>
<proteinExistence type="predicted"/>
<dbReference type="AlphaFoldDB" id="A0A023E166"/>
<comment type="caution">
    <text evidence="3">The sequence shown here is derived from an EMBL/GenBank/DDBJ whole genome shotgun (WGS) entry which is preliminary data.</text>
</comment>
<feature type="chain" id="PRO_5001514078" description="Lipoprotein" evidence="2">
    <location>
        <begin position="18"/>
        <end position="508"/>
    </location>
</feature>